<evidence type="ECO:0000313" key="4">
    <source>
        <dbReference type="Proteomes" id="UP000800093"/>
    </source>
</evidence>
<feature type="region of interest" description="Disordered" evidence="1">
    <location>
        <begin position="394"/>
        <end position="473"/>
    </location>
</feature>
<dbReference type="EMBL" id="ML986613">
    <property type="protein sequence ID" value="KAF2264771.1"/>
    <property type="molecule type" value="Genomic_DNA"/>
</dbReference>
<evidence type="ECO:0000256" key="1">
    <source>
        <dbReference type="SAM" id="MobiDB-lite"/>
    </source>
</evidence>
<feature type="region of interest" description="Disordered" evidence="1">
    <location>
        <begin position="93"/>
        <end position="118"/>
    </location>
</feature>
<protein>
    <submittedName>
        <fullName evidence="3">Uncharacterized protein</fullName>
    </submittedName>
</protein>
<feature type="transmembrane region" description="Helical" evidence="2">
    <location>
        <begin position="124"/>
        <end position="144"/>
    </location>
</feature>
<keyword evidence="2" id="KW-0812">Transmembrane</keyword>
<feature type="compositionally biased region" description="Pro residues" evidence="1">
    <location>
        <begin position="102"/>
        <end position="112"/>
    </location>
</feature>
<dbReference type="Proteomes" id="UP000800093">
    <property type="component" value="Unassembled WGS sequence"/>
</dbReference>
<keyword evidence="4" id="KW-1185">Reference proteome</keyword>
<gene>
    <name evidence="3" type="ORF">CC78DRAFT_219676</name>
</gene>
<organism evidence="3 4">
    <name type="scientific">Lojkania enalia</name>
    <dbReference type="NCBI Taxonomy" id="147567"/>
    <lineage>
        <taxon>Eukaryota</taxon>
        <taxon>Fungi</taxon>
        <taxon>Dikarya</taxon>
        <taxon>Ascomycota</taxon>
        <taxon>Pezizomycotina</taxon>
        <taxon>Dothideomycetes</taxon>
        <taxon>Pleosporomycetidae</taxon>
        <taxon>Pleosporales</taxon>
        <taxon>Pleosporales incertae sedis</taxon>
        <taxon>Lojkania</taxon>
    </lineage>
</organism>
<reference evidence="4" key="1">
    <citation type="journal article" date="2020" name="Stud. Mycol.">
        <title>101 Dothideomycetes genomes: A test case for predicting lifestyles and emergence of pathogens.</title>
        <authorList>
            <person name="Haridas S."/>
            <person name="Albert R."/>
            <person name="Binder M."/>
            <person name="Bloem J."/>
            <person name="LaButti K."/>
            <person name="Salamov A."/>
            <person name="Andreopoulos B."/>
            <person name="Baker S."/>
            <person name="Barry K."/>
            <person name="Bills G."/>
            <person name="Bluhm B."/>
            <person name="Cannon C."/>
            <person name="Castanera R."/>
            <person name="Culley D."/>
            <person name="Daum C."/>
            <person name="Ezra D."/>
            <person name="Gonzalez J."/>
            <person name="Henrissat B."/>
            <person name="Kuo A."/>
            <person name="Liang C."/>
            <person name="Lipzen A."/>
            <person name="Lutzoni F."/>
            <person name="Magnuson J."/>
            <person name="Mondo S."/>
            <person name="Nolan M."/>
            <person name="Ohm R."/>
            <person name="Pangilinan J."/>
            <person name="Park H.-J."/>
            <person name="Ramirez L."/>
            <person name="Alfaro M."/>
            <person name="Sun H."/>
            <person name="Tritt A."/>
            <person name="Yoshinaga Y."/>
            <person name="Zwiers L.-H."/>
            <person name="Turgeon B."/>
            <person name="Goodwin S."/>
            <person name="Spatafora J."/>
            <person name="Crous P."/>
            <person name="Grigoriev I."/>
        </authorList>
    </citation>
    <scope>NUCLEOTIDE SEQUENCE [LARGE SCALE GENOMIC DNA]</scope>
    <source>
        <strain evidence="4">CBS 304.66</strain>
    </source>
</reference>
<proteinExistence type="predicted"/>
<evidence type="ECO:0000313" key="3">
    <source>
        <dbReference type="EMBL" id="KAF2264771.1"/>
    </source>
</evidence>
<dbReference type="AlphaFoldDB" id="A0A9P4KAM2"/>
<accession>A0A9P4KAM2</accession>
<evidence type="ECO:0000256" key="2">
    <source>
        <dbReference type="SAM" id="Phobius"/>
    </source>
</evidence>
<sequence>MPVARLHGRDDRVDYVVVRTTGSNGAQDFDNLGRRVEPLEAMPRLLQVGNERRYDDNDGDDDFDPASGTPQVSVTMTLPPSQVTESALSANNPTETFLVPGSPDPQRPPPHGPKGGISQTTEHLLIAAGSIGATIIIVMVILGIHTMRKRGLTFAEAVKQGRYQVTRRGPPPPPPKRATWDKPSQNADYGSMRNDSVTAPEPVVARSGSFSSQRPLVAPQRNPSLNRTERSVSPGTLGQSFLLDSPRRNNSHRRNTSETPSSPVLPLQNQRQSASTRNTRSLSGASELQYPEPPVERALSPLPPPPTFKQFLYNRPSQTGRPGIGPMISRFSWTNSNAPQTPHDPNRDTNSHTVMRDSYMTQRSSIPRFRTVDSWVQQQSNRLEEQKLRDQFRFTQSTTYSTDDEREIPKVPSLPPNVSGLREAGSSSSNATAPTPTRALASNPVTPPPPQTPKGLPGKNIKHERHDTQATVETAPIFRQHPGTEVRFSTRSLVPSEILNGKMEPNVLS</sequence>
<keyword evidence="2" id="KW-1133">Transmembrane helix</keyword>
<dbReference type="OrthoDB" id="5411141at2759"/>
<comment type="caution">
    <text evidence="3">The sequence shown here is derived from an EMBL/GenBank/DDBJ whole genome shotgun (WGS) entry which is preliminary data.</text>
</comment>
<feature type="region of interest" description="Disordered" evidence="1">
    <location>
        <begin position="51"/>
        <end position="76"/>
    </location>
</feature>
<feature type="region of interest" description="Disordered" evidence="1">
    <location>
        <begin position="163"/>
        <end position="303"/>
    </location>
</feature>
<feature type="compositionally biased region" description="Polar residues" evidence="1">
    <location>
        <begin position="257"/>
        <end position="286"/>
    </location>
</feature>
<name>A0A9P4KAM2_9PLEO</name>
<keyword evidence="2" id="KW-0472">Membrane</keyword>
<feature type="compositionally biased region" description="Polar residues" evidence="1">
    <location>
        <begin position="221"/>
        <end position="239"/>
    </location>
</feature>
<feature type="compositionally biased region" description="Polar residues" evidence="1">
    <location>
        <begin position="182"/>
        <end position="197"/>
    </location>
</feature>